<comment type="similarity">
    <text evidence="1">Belongs to the AB hydrolase superfamily. AB hydrolase 2 family.</text>
</comment>
<name>A0A6V8H9U8_TALPI</name>
<dbReference type="GO" id="GO:0005737">
    <property type="term" value="C:cytoplasm"/>
    <property type="evidence" value="ECO:0007669"/>
    <property type="project" value="TreeGrafter"/>
</dbReference>
<dbReference type="InterPro" id="IPR003140">
    <property type="entry name" value="PLipase/COase/thioEstase"/>
</dbReference>
<reference evidence="5" key="1">
    <citation type="journal article" date="2015" name="Genome Announc.">
        <title>Draft genome sequence of Talaromyces cellulolyticus strain Y-94, a source of lignocellulosic biomass-degrading enzymes.</title>
        <authorList>
            <person name="Fujii T."/>
            <person name="Koike H."/>
            <person name="Sawayama S."/>
            <person name="Yano S."/>
            <person name="Inoue H."/>
        </authorList>
    </citation>
    <scope>NUCLEOTIDE SEQUENCE [LARGE SCALE GENOMIC DNA]</scope>
    <source>
        <strain evidence="5">Y-94</strain>
    </source>
</reference>
<comment type="caution">
    <text evidence="4">The sequence shown here is derived from an EMBL/GenBank/DDBJ whole genome shotgun (WGS) entry which is preliminary data.</text>
</comment>
<dbReference type="InterPro" id="IPR050565">
    <property type="entry name" value="LYPA1-2/EST-like"/>
</dbReference>
<evidence type="ECO:0000313" key="4">
    <source>
        <dbReference type="EMBL" id="GAM37826.1"/>
    </source>
</evidence>
<evidence type="ECO:0000256" key="1">
    <source>
        <dbReference type="ARBA" id="ARBA00006499"/>
    </source>
</evidence>
<dbReference type="GO" id="GO:0052689">
    <property type="term" value="F:carboxylic ester hydrolase activity"/>
    <property type="evidence" value="ECO:0007669"/>
    <property type="project" value="TreeGrafter"/>
</dbReference>
<dbReference type="PANTHER" id="PTHR10655:SF63">
    <property type="entry name" value="PHOSPHOLIPASE_CARBOXYLESTERASE_THIOESTERASE DOMAIN-CONTAINING PROTEIN"/>
    <property type="match status" value="1"/>
</dbReference>
<feature type="compositionally biased region" description="Acidic residues" evidence="2">
    <location>
        <begin position="178"/>
        <end position="219"/>
    </location>
</feature>
<proteinExistence type="inferred from homology"/>
<evidence type="ECO:0000259" key="3">
    <source>
        <dbReference type="Pfam" id="PF02230"/>
    </source>
</evidence>
<dbReference type="PANTHER" id="PTHR10655">
    <property type="entry name" value="LYSOPHOSPHOLIPASE-RELATED"/>
    <property type="match status" value="1"/>
</dbReference>
<dbReference type="AlphaFoldDB" id="A0A6V8H9U8"/>
<evidence type="ECO:0000313" key="5">
    <source>
        <dbReference type="Proteomes" id="UP000053095"/>
    </source>
</evidence>
<feature type="region of interest" description="Disordered" evidence="2">
    <location>
        <begin position="178"/>
        <end position="221"/>
    </location>
</feature>
<sequence length="365" mass="40476">MEKRQRKKGYPTPFTIDPISPEHTHTFIVLHGRGSKGEKFGCEFLDYANLPARLPTVRFVFPTASKRRSTIFKKMPINQWFDNYSLDDPNQRTDLQVDGLMETAQFLRELIGTEAQILGGGSGQIGYQKVILGGLSQGCAAGIFTLLGGGFGESGNERLGAFIGMSGWLPFEKQLNDMTDDEEEKDEKEEDDQDDEESESDDSESSDEDEDEEDDDGSDSEARIDVSLSDAASNAVSSGIEVNFAAFDPFQSETQEDSGRDSHSNIMDVINHVRDILDLESVSISGTFSALQTPVFLGHGSADPKVSVHLGERMAELLSKKLKMDVTWKAYEGFGHWYKVPDEIDDVLDFLREKSGLPVVDVSQY</sequence>
<protein>
    <submittedName>
        <fullName evidence="4">Acyl-protein thioesterase</fullName>
    </submittedName>
</protein>
<evidence type="ECO:0000256" key="2">
    <source>
        <dbReference type="SAM" id="MobiDB-lite"/>
    </source>
</evidence>
<dbReference type="Pfam" id="PF02230">
    <property type="entry name" value="Abhydrolase_2"/>
    <property type="match status" value="2"/>
</dbReference>
<feature type="domain" description="Phospholipase/carboxylesterase/thioesterase" evidence="3">
    <location>
        <begin position="289"/>
        <end position="352"/>
    </location>
</feature>
<dbReference type="EMBL" id="DF933829">
    <property type="protein sequence ID" value="GAM37826.1"/>
    <property type="molecule type" value="Genomic_DNA"/>
</dbReference>
<dbReference type="InterPro" id="IPR029058">
    <property type="entry name" value="AB_hydrolase_fold"/>
</dbReference>
<organism evidence="4 5">
    <name type="scientific">Talaromyces pinophilus</name>
    <name type="common">Penicillium pinophilum</name>
    <dbReference type="NCBI Taxonomy" id="128442"/>
    <lineage>
        <taxon>Eukaryota</taxon>
        <taxon>Fungi</taxon>
        <taxon>Dikarya</taxon>
        <taxon>Ascomycota</taxon>
        <taxon>Pezizomycotina</taxon>
        <taxon>Eurotiomycetes</taxon>
        <taxon>Eurotiomycetidae</taxon>
        <taxon>Eurotiales</taxon>
        <taxon>Trichocomaceae</taxon>
        <taxon>Talaromyces</taxon>
        <taxon>Talaromyces sect. Talaromyces</taxon>
    </lineage>
</organism>
<gene>
    <name evidence="4" type="ORF">TCE0_033f08072</name>
</gene>
<keyword evidence="5" id="KW-1185">Reference proteome</keyword>
<feature type="domain" description="Phospholipase/carboxylesterase/thioesterase" evidence="3">
    <location>
        <begin position="20"/>
        <end position="177"/>
    </location>
</feature>
<dbReference type="GO" id="GO:0008474">
    <property type="term" value="F:palmitoyl-(protein) hydrolase activity"/>
    <property type="evidence" value="ECO:0007669"/>
    <property type="project" value="TreeGrafter"/>
</dbReference>
<dbReference type="SUPFAM" id="SSF53474">
    <property type="entry name" value="alpha/beta-Hydrolases"/>
    <property type="match status" value="1"/>
</dbReference>
<dbReference type="Proteomes" id="UP000053095">
    <property type="component" value="Unassembled WGS sequence"/>
</dbReference>
<dbReference type="Gene3D" id="3.40.50.1820">
    <property type="entry name" value="alpha/beta hydrolase"/>
    <property type="match status" value="1"/>
</dbReference>
<accession>A0A6V8H9U8</accession>